<accession>A0ABV1JEW6</accession>
<evidence type="ECO:0000313" key="1">
    <source>
        <dbReference type="EMBL" id="MEQ3363641.1"/>
    </source>
</evidence>
<dbReference type="RefSeq" id="WP_349227746.1">
    <property type="nucleotide sequence ID" value="NZ_JBBNOP010000010.1"/>
</dbReference>
<sequence length="184" mass="20654">METLAGLGVDSINLLEFCFPLANWGEFAKRGFRIANPPFDVLYRYDYAGGLPVAGSELECLRLLDFAQESDLGMGVHYCSLENKHRAEMFSLNAASAWLSDAYIFDEGDFFLKTCKIFGDEVLRARYLLDGIDAACIEHEAAGFIECHPDCKQMLDKEGIHAVISYNVLEQRDGRAVLRELALR</sequence>
<evidence type="ECO:0000313" key="2">
    <source>
        <dbReference type="Proteomes" id="UP001487305"/>
    </source>
</evidence>
<dbReference type="EMBL" id="JBBNOP010000010">
    <property type="protein sequence ID" value="MEQ3363641.1"/>
    <property type="molecule type" value="Genomic_DNA"/>
</dbReference>
<comment type="caution">
    <text evidence="1">The sequence shown here is derived from an EMBL/GenBank/DDBJ whole genome shotgun (WGS) entry which is preliminary data.</text>
</comment>
<organism evidence="1 2">
    <name type="scientific">Raoultibacter massiliensis</name>
    <dbReference type="NCBI Taxonomy" id="1852371"/>
    <lineage>
        <taxon>Bacteria</taxon>
        <taxon>Bacillati</taxon>
        <taxon>Actinomycetota</taxon>
        <taxon>Coriobacteriia</taxon>
        <taxon>Eggerthellales</taxon>
        <taxon>Eggerthellaceae</taxon>
        <taxon>Raoultibacter</taxon>
    </lineage>
</organism>
<protein>
    <submittedName>
        <fullName evidence="1">Uncharacterized protein</fullName>
    </submittedName>
</protein>
<keyword evidence="2" id="KW-1185">Reference proteome</keyword>
<proteinExistence type="predicted"/>
<reference evidence="1 2" key="1">
    <citation type="submission" date="2024-04" db="EMBL/GenBank/DDBJ databases">
        <title>Human intestinal bacterial collection.</title>
        <authorList>
            <person name="Pauvert C."/>
            <person name="Hitch T.C.A."/>
            <person name="Clavel T."/>
        </authorList>
    </citation>
    <scope>NUCLEOTIDE SEQUENCE [LARGE SCALE GENOMIC DNA]</scope>
    <source>
        <strain evidence="1 2">CLA-KB-H42</strain>
    </source>
</reference>
<dbReference type="Proteomes" id="UP001487305">
    <property type="component" value="Unassembled WGS sequence"/>
</dbReference>
<name>A0ABV1JEW6_9ACTN</name>
<gene>
    <name evidence="1" type="ORF">AAA083_11715</name>
</gene>